<proteinExistence type="predicted"/>
<sequence>MDDTMMTLPPSDRGRWNREVGEEIWRRKKAHDDIRKKDEMIKNTDCGIPNLPAIRRRVKYSDPELRFQNHPDVRRSVDIHWRYGFLPEIKASYRLELERNDYRLRENRTRWTSVEASSKSWDELSSLFGVDWREGFPQT</sequence>
<accession>A0A9P0HK83</accession>
<name>A0A9P0HK83_NEZVI</name>
<dbReference type="Proteomes" id="UP001152798">
    <property type="component" value="Chromosome 5"/>
</dbReference>
<dbReference type="EMBL" id="OV725081">
    <property type="protein sequence ID" value="CAH1403202.1"/>
    <property type="molecule type" value="Genomic_DNA"/>
</dbReference>
<keyword evidence="2" id="KW-1185">Reference proteome</keyword>
<gene>
    <name evidence="1" type="ORF">NEZAVI_LOCUS11848</name>
</gene>
<evidence type="ECO:0000313" key="1">
    <source>
        <dbReference type="EMBL" id="CAH1403202.1"/>
    </source>
</evidence>
<protein>
    <submittedName>
        <fullName evidence="1">Uncharacterized protein</fullName>
    </submittedName>
</protein>
<dbReference type="AlphaFoldDB" id="A0A9P0HK83"/>
<reference evidence="1" key="1">
    <citation type="submission" date="2022-01" db="EMBL/GenBank/DDBJ databases">
        <authorList>
            <person name="King R."/>
        </authorList>
    </citation>
    <scope>NUCLEOTIDE SEQUENCE</scope>
</reference>
<evidence type="ECO:0000313" key="2">
    <source>
        <dbReference type="Proteomes" id="UP001152798"/>
    </source>
</evidence>
<organism evidence="1 2">
    <name type="scientific">Nezara viridula</name>
    <name type="common">Southern green stink bug</name>
    <name type="synonym">Cimex viridulus</name>
    <dbReference type="NCBI Taxonomy" id="85310"/>
    <lineage>
        <taxon>Eukaryota</taxon>
        <taxon>Metazoa</taxon>
        <taxon>Ecdysozoa</taxon>
        <taxon>Arthropoda</taxon>
        <taxon>Hexapoda</taxon>
        <taxon>Insecta</taxon>
        <taxon>Pterygota</taxon>
        <taxon>Neoptera</taxon>
        <taxon>Paraneoptera</taxon>
        <taxon>Hemiptera</taxon>
        <taxon>Heteroptera</taxon>
        <taxon>Panheteroptera</taxon>
        <taxon>Pentatomomorpha</taxon>
        <taxon>Pentatomoidea</taxon>
        <taxon>Pentatomidae</taxon>
        <taxon>Pentatominae</taxon>
        <taxon>Nezara</taxon>
    </lineage>
</organism>